<comment type="similarity">
    <text evidence="1 2">Belongs to the dTDP-4-dehydrorhamnose reductase family.</text>
</comment>
<sequence>MKVLLTGASGQLGQAIIKSKPSFVELIATTRRELDLADDEACRRAVRQHQPDWVINSGAYTAVDKAEDEKELAMSINTIAPKMFAEELSQTGGKLLQLSTDFVFDGEQNFPYKTGQKKKPLGVYGATKAAGEDAIYDVLGNSNQALIIRTSWLFGAVGKNFMKTMIRLHRSQEEIRVVSDQIGCPTSTLTLAKACWRAIEKQKDIEPNVLSPQLHHWSDEGSASWYEFAKVIGELGCRIGLIERPAKVIPISSEEYTTRAKRPKYSILDCTTTRQFLNLEGIHWKESILNVMKQVST</sequence>
<evidence type="ECO:0000313" key="4">
    <source>
        <dbReference type="EMBL" id="ABM75414.1"/>
    </source>
</evidence>
<dbReference type="InterPro" id="IPR005913">
    <property type="entry name" value="dTDP_dehydrorham_reduct"/>
</dbReference>
<comment type="function">
    <text evidence="2">Catalyzes the reduction of dTDP-6-deoxy-L-lyxo-4-hexulose to yield dTDP-L-rhamnose.</text>
</comment>
<dbReference type="CDD" id="cd05254">
    <property type="entry name" value="dTDP_HR_like_SDR_e"/>
    <property type="match status" value="1"/>
</dbReference>
<keyword evidence="2 4" id="KW-0560">Oxidoreductase</keyword>
<comment type="pathway">
    <text evidence="2">Carbohydrate biosynthesis; dTDP-L-rhamnose biosynthesis.</text>
</comment>
<dbReference type="SUPFAM" id="SSF51735">
    <property type="entry name" value="NAD(P)-binding Rossmann-fold domains"/>
    <property type="match status" value="1"/>
</dbReference>
<accession>A2C1Q4</accession>
<protein>
    <recommendedName>
        <fullName evidence="2">dTDP-4-dehydrorhamnose reductase</fullName>
        <ecNumber evidence="2">1.1.1.133</ecNumber>
    </recommendedName>
</protein>
<dbReference type="UniPathway" id="UPA00124"/>
<proteinExistence type="inferred from homology"/>
<reference evidence="5" key="1">
    <citation type="journal article" date="2007" name="PLoS Genet.">
        <title>Patterns and implications of gene gain and loss in the evolution of Prochlorococcus.</title>
        <authorList>
            <person name="Kettler G.C."/>
            <person name="Martiny A.C."/>
            <person name="Huang K."/>
            <person name="Zucker J."/>
            <person name="Coleman M.L."/>
            <person name="Rodrigue S."/>
            <person name="Chen F."/>
            <person name="Lapidus A."/>
            <person name="Ferriera S."/>
            <person name="Johnson J."/>
            <person name="Steglich C."/>
            <person name="Church G.M."/>
            <person name="Richardson P."/>
            <person name="Chisholm S.W."/>
        </authorList>
    </citation>
    <scope>NUCLEOTIDE SEQUENCE [LARGE SCALE GENOMIC DNA]</scope>
    <source>
        <strain evidence="5">NATL1A</strain>
    </source>
</reference>
<evidence type="ECO:0000256" key="2">
    <source>
        <dbReference type="RuleBase" id="RU364082"/>
    </source>
</evidence>
<dbReference type="EC" id="1.1.1.133" evidence="2"/>
<dbReference type="GO" id="GO:0008831">
    <property type="term" value="F:dTDP-4-dehydrorhamnose reductase activity"/>
    <property type="evidence" value="ECO:0007669"/>
    <property type="project" value="UniProtKB-EC"/>
</dbReference>
<dbReference type="RefSeq" id="WP_011823559.1">
    <property type="nucleotide sequence ID" value="NC_008819.1"/>
</dbReference>
<dbReference type="GO" id="GO:0019305">
    <property type="term" value="P:dTDP-rhamnose biosynthetic process"/>
    <property type="evidence" value="ECO:0007669"/>
    <property type="project" value="UniProtKB-UniPathway"/>
</dbReference>
<feature type="domain" description="RmlD-like substrate binding" evidence="3">
    <location>
        <begin position="1"/>
        <end position="295"/>
    </location>
</feature>
<dbReference type="AlphaFoldDB" id="A2C1Q4"/>
<dbReference type="InterPro" id="IPR029903">
    <property type="entry name" value="RmlD-like-bd"/>
</dbReference>
<dbReference type="Proteomes" id="UP000002592">
    <property type="component" value="Chromosome"/>
</dbReference>
<dbReference type="PANTHER" id="PTHR10491">
    <property type="entry name" value="DTDP-4-DEHYDRORHAMNOSE REDUCTASE"/>
    <property type="match status" value="1"/>
</dbReference>
<evidence type="ECO:0000256" key="1">
    <source>
        <dbReference type="ARBA" id="ARBA00010944"/>
    </source>
</evidence>
<dbReference type="PANTHER" id="PTHR10491:SF4">
    <property type="entry name" value="METHIONINE ADENOSYLTRANSFERASE 2 SUBUNIT BETA"/>
    <property type="match status" value="1"/>
</dbReference>
<dbReference type="Gene3D" id="3.40.50.720">
    <property type="entry name" value="NAD(P)-binding Rossmann-like Domain"/>
    <property type="match status" value="1"/>
</dbReference>
<evidence type="ECO:0000313" key="5">
    <source>
        <dbReference type="Proteomes" id="UP000002592"/>
    </source>
</evidence>
<name>A2C1Q4_PROM1</name>
<keyword evidence="2" id="KW-0521">NADP</keyword>
<dbReference type="KEGG" id="pme:NATL1_08561"/>
<dbReference type="NCBIfam" id="TIGR01214">
    <property type="entry name" value="rmlD"/>
    <property type="match status" value="1"/>
</dbReference>
<gene>
    <name evidence="4" type="primary">rfbD</name>
    <name evidence="4" type="ordered locus">NATL1_08561</name>
</gene>
<dbReference type="HOGENOM" id="CLU_045518_1_0_3"/>
<dbReference type="eggNOG" id="COG1091">
    <property type="taxonomic scope" value="Bacteria"/>
</dbReference>
<dbReference type="InterPro" id="IPR036291">
    <property type="entry name" value="NAD(P)-bd_dom_sf"/>
</dbReference>
<organism evidence="4 5">
    <name type="scientific">Prochlorococcus marinus (strain NATL1A)</name>
    <dbReference type="NCBI Taxonomy" id="167555"/>
    <lineage>
        <taxon>Bacteria</taxon>
        <taxon>Bacillati</taxon>
        <taxon>Cyanobacteriota</taxon>
        <taxon>Cyanophyceae</taxon>
        <taxon>Synechococcales</taxon>
        <taxon>Prochlorococcaceae</taxon>
        <taxon>Prochlorococcus</taxon>
    </lineage>
</organism>
<evidence type="ECO:0000259" key="3">
    <source>
        <dbReference type="Pfam" id="PF04321"/>
    </source>
</evidence>
<dbReference type="Pfam" id="PF04321">
    <property type="entry name" value="RmlD_sub_bind"/>
    <property type="match status" value="1"/>
</dbReference>
<dbReference type="EMBL" id="CP000553">
    <property type="protein sequence ID" value="ABM75414.1"/>
    <property type="molecule type" value="Genomic_DNA"/>
</dbReference>
<dbReference type="Gene3D" id="3.90.25.10">
    <property type="entry name" value="UDP-galactose 4-epimerase, domain 1"/>
    <property type="match status" value="1"/>
</dbReference>